<dbReference type="GO" id="GO:0016020">
    <property type="term" value="C:membrane"/>
    <property type="evidence" value="ECO:0007669"/>
    <property type="project" value="InterPro"/>
</dbReference>
<keyword evidence="1" id="KW-1133">Transmembrane helix</keyword>
<gene>
    <name evidence="3" type="ORF">SAMN05660293_05544</name>
</gene>
<dbReference type="Proteomes" id="UP000190897">
    <property type="component" value="Unassembled WGS sequence"/>
</dbReference>
<organism evidence="3 4">
    <name type="scientific">Dyadobacter psychrophilus</name>
    <dbReference type="NCBI Taxonomy" id="651661"/>
    <lineage>
        <taxon>Bacteria</taxon>
        <taxon>Pseudomonadati</taxon>
        <taxon>Bacteroidota</taxon>
        <taxon>Cytophagia</taxon>
        <taxon>Cytophagales</taxon>
        <taxon>Spirosomataceae</taxon>
        <taxon>Dyadobacter</taxon>
    </lineage>
</organism>
<evidence type="ECO:0000256" key="1">
    <source>
        <dbReference type="SAM" id="Phobius"/>
    </source>
</evidence>
<dbReference type="Pfam" id="PF06580">
    <property type="entry name" value="His_kinase"/>
    <property type="match status" value="1"/>
</dbReference>
<dbReference type="OrthoDB" id="927174at2"/>
<feature type="transmembrane region" description="Helical" evidence="1">
    <location>
        <begin position="21"/>
        <end position="39"/>
    </location>
</feature>
<keyword evidence="1" id="KW-0472">Membrane</keyword>
<feature type="transmembrane region" description="Helical" evidence="1">
    <location>
        <begin position="87"/>
        <end position="109"/>
    </location>
</feature>
<keyword evidence="1" id="KW-0812">Transmembrane</keyword>
<dbReference type="EMBL" id="FUZA01000015">
    <property type="protein sequence ID" value="SKC19886.1"/>
    <property type="molecule type" value="Genomic_DNA"/>
</dbReference>
<keyword evidence="3" id="KW-0418">Kinase</keyword>
<feature type="transmembrane region" description="Helical" evidence="1">
    <location>
        <begin position="45"/>
        <end position="66"/>
    </location>
</feature>
<reference evidence="4" key="1">
    <citation type="submission" date="2017-02" db="EMBL/GenBank/DDBJ databases">
        <authorList>
            <person name="Varghese N."/>
            <person name="Submissions S."/>
        </authorList>
    </citation>
    <scope>NUCLEOTIDE SEQUENCE [LARGE SCALE GENOMIC DNA]</scope>
    <source>
        <strain evidence="4">DSM 22270</strain>
    </source>
</reference>
<proteinExistence type="predicted"/>
<keyword evidence="3" id="KW-0808">Transferase</keyword>
<feature type="transmembrane region" description="Helical" evidence="1">
    <location>
        <begin position="121"/>
        <end position="140"/>
    </location>
</feature>
<dbReference type="PANTHER" id="PTHR34220">
    <property type="entry name" value="SENSOR HISTIDINE KINASE YPDA"/>
    <property type="match status" value="1"/>
</dbReference>
<protein>
    <submittedName>
        <fullName evidence="3">Histidine kinase</fullName>
    </submittedName>
</protein>
<dbReference type="RefSeq" id="WP_082217963.1">
    <property type="nucleotide sequence ID" value="NZ_FUZA01000015.1"/>
</dbReference>
<evidence type="ECO:0000313" key="4">
    <source>
        <dbReference type="Proteomes" id="UP000190897"/>
    </source>
</evidence>
<evidence type="ECO:0000313" key="3">
    <source>
        <dbReference type="EMBL" id="SKC19886.1"/>
    </source>
</evidence>
<dbReference type="InterPro" id="IPR050640">
    <property type="entry name" value="Bact_2-comp_sensor_kinase"/>
</dbReference>
<dbReference type="AlphaFoldDB" id="A0A1T5HGT8"/>
<dbReference type="STRING" id="651661.SAMN05660293_05544"/>
<feature type="domain" description="Signal transduction histidine kinase internal region" evidence="2">
    <location>
        <begin position="162"/>
        <end position="239"/>
    </location>
</feature>
<dbReference type="PANTHER" id="PTHR34220:SF7">
    <property type="entry name" value="SENSOR HISTIDINE KINASE YPDA"/>
    <property type="match status" value="1"/>
</dbReference>
<evidence type="ECO:0000259" key="2">
    <source>
        <dbReference type="Pfam" id="PF06580"/>
    </source>
</evidence>
<dbReference type="InterPro" id="IPR010559">
    <property type="entry name" value="Sig_transdc_His_kin_internal"/>
</dbReference>
<sequence length="352" mass="41165">MITKNNVRLSNSTVFRVSARVIWFSALFMGVLASIPKILQLHITLIELAVDASVAFLFSLFVWYFNIYSLPKFSNRQFTSRFFNLRLLYSLLLGIGLMFLLVSAHQLLFPHYKFESMIMMYEFRGILINLTIYMFLYLLYQSYHTQLIGIELERVKADHIGAQYELLKQQVNPHFLFNSLNTLKSMIEIGDAHSVEFVLKLSDFYRFTLNNRQQDIIPLSEELNILQAYMFLLEARFEEGINLNINIETSAAFTFIPPFTLQLLVENCVKHNVISLEHPLNIKLYTADDTLIVENQLQLKKNPEASTGMGLENINQRYQHLTQKEIRIEQNTISFKVILPLIYENPVDRRRD</sequence>
<name>A0A1T5HGT8_9BACT</name>
<keyword evidence="4" id="KW-1185">Reference proteome</keyword>
<dbReference type="GO" id="GO:0000155">
    <property type="term" value="F:phosphorelay sensor kinase activity"/>
    <property type="evidence" value="ECO:0007669"/>
    <property type="project" value="InterPro"/>
</dbReference>
<accession>A0A1T5HGT8</accession>